<evidence type="ECO:0000313" key="4">
    <source>
        <dbReference type="Proteomes" id="UP000293291"/>
    </source>
</evidence>
<feature type="transmembrane region" description="Helical" evidence="2">
    <location>
        <begin position="75"/>
        <end position="97"/>
    </location>
</feature>
<reference evidence="3 4" key="1">
    <citation type="submission" date="2019-01" db="EMBL/GenBank/DDBJ databases">
        <title>Novel species of Nocardioides.</title>
        <authorList>
            <person name="Liu Q."/>
            <person name="Xin Y.-H."/>
        </authorList>
    </citation>
    <scope>NUCLEOTIDE SEQUENCE [LARGE SCALE GENOMIC DNA]</scope>
    <source>
        <strain evidence="3 4">CGMCC 4.6875</strain>
    </source>
</reference>
<keyword evidence="2" id="KW-1133">Transmembrane helix</keyword>
<comment type="caution">
    <text evidence="3">The sequence shown here is derived from an EMBL/GenBank/DDBJ whole genome shotgun (WGS) entry which is preliminary data.</text>
</comment>
<gene>
    <name evidence="3" type="ORF">EUA07_14555</name>
</gene>
<dbReference type="EMBL" id="SDWU01000015">
    <property type="protein sequence ID" value="RYC00348.1"/>
    <property type="molecule type" value="Genomic_DNA"/>
</dbReference>
<protein>
    <submittedName>
        <fullName evidence="3">Uncharacterized protein</fullName>
    </submittedName>
</protein>
<keyword evidence="4" id="KW-1185">Reference proteome</keyword>
<evidence type="ECO:0000256" key="2">
    <source>
        <dbReference type="SAM" id="Phobius"/>
    </source>
</evidence>
<organism evidence="3 4">
    <name type="scientific">Nocardioides ganghwensis</name>
    <dbReference type="NCBI Taxonomy" id="252230"/>
    <lineage>
        <taxon>Bacteria</taxon>
        <taxon>Bacillati</taxon>
        <taxon>Actinomycetota</taxon>
        <taxon>Actinomycetes</taxon>
        <taxon>Propionibacteriales</taxon>
        <taxon>Nocardioidaceae</taxon>
        <taxon>Nocardioides</taxon>
    </lineage>
</organism>
<dbReference type="RefSeq" id="WP_129455897.1">
    <property type="nucleotide sequence ID" value="NZ_JACXYX010000016.1"/>
</dbReference>
<feature type="compositionally biased region" description="Low complexity" evidence="1">
    <location>
        <begin position="103"/>
        <end position="117"/>
    </location>
</feature>
<evidence type="ECO:0000256" key="1">
    <source>
        <dbReference type="SAM" id="MobiDB-lite"/>
    </source>
</evidence>
<keyword evidence="2" id="KW-0812">Transmembrane</keyword>
<dbReference type="AlphaFoldDB" id="A0A4Q2SDD6"/>
<evidence type="ECO:0000313" key="3">
    <source>
        <dbReference type="EMBL" id="RYC00348.1"/>
    </source>
</evidence>
<accession>A0A4Q2SDD6</accession>
<dbReference type="OrthoDB" id="3790815at2"/>
<proteinExistence type="predicted"/>
<sequence length="243" mass="24736">MTDASDLPPEQEAVRRLLAGARHDGPPPPEVVARLDETLAALVADRGSAPLADAPATSPERTAPVVDLSARRRRLAGVGLLAAASVVVAGVAIGQVLPRGASDEGSSAGSDSSLADSQTEAQQEGESDDSGAGSSEQAPELLKSPSATPFAGVPTISASDPALEQRLVDLRTEAVARSQDLGSVDALSSCTLPGLGQGRRLLAQVDGQLGVVVFRRPVGGTQQAELYVCGTPDPVRTLTLPEP</sequence>
<name>A0A4Q2SDD6_9ACTN</name>
<keyword evidence="2" id="KW-0472">Membrane</keyword>
<feature type="region of interest" description="Disordered" evidence="1">
    <location>
        <begin position="99"/>
        <end position="156"/>
    </location>
</feature>
<dbReference type="Proteomes" id="UP000293291">
    <property type="component" value="Unassembled WGS sequence"/>
</dbReference>